<evidence type="ECO:0000313" key="13">
    <source>
        <dbReference type="Proteomes" id="UP000255277"/>
    </source>
</evidence>
<keyword evidence="7 10" id="KW-0413">Isomerase</keyword>
<name>A0A380FNR7_STAGA</name>
<comment type="similarity">
    <text evidence="1 10">Belongs to the xylose isomerase family.</text>
</comment>
<dbReference type="PANTHER" id="PTHR48408:SF1">
    <property type="entry name" value="XYLOSE ISOMERASE"/>
    <property type="match status" value="1"/>
</dbReference>
<dbReference type="SUPFAM" id="SSF51658">
    <property type="entry name" value="Xylose isomerase-like"/>
    <property type="match status" value="1"/>
</dbReference>
<dbReference type="Gene3D" id="3.20.20.150">
    <property type="entry name" value="Divalent-metal-dependent TIM barrel enzymes"/>
    <property type="match status" value="1"/>
</dbReference>
<dbReference type="GO" id="GO:0009045">
    <property type="term" value="F:xylose isomerase activity"/>
    <property type="evidence" value="ECO:0007669"/>
    <property type="project" value="UniProtKB-EC"/>
</dbReference>
<evidence type="ECO:0000256" key="4">
    <source>
        <dbReference type="ARBA" id="ARBA00018232"/>
    </source>
</evidence>
<comment type="subunit">
    <text evidence="2 11">Homotetramer.</text>
</comment>
<comment type="subcellular location">
    <subcellularLocation>
        <location evidence="11">Cytoplasm</location>
    </subcellularLocation>
</comment>
<evidence type="ECO:0000256" key="5">
    <source>
        <dbReference type="ARBA" id="ARBA00022629"/>
    </source>
</evidence>
<evidence type="ECO:0000256" key="1">
    <source>
        <dbReference type="ARBA" id="ARBA00005765"/>
    </source>
</evidence>
<dbReference type="PROSITE" id="PS51415">
    <property type="entry name" value="XYLOSE_ISOMERASE"/>
    <property type="match status" value="1"/>
</dbReference>
<dbReference type="InterPro" id="IPR001998">
    <property type="entry name" value="Xylose_isomerase"/>
</dbReference>
<dbReference type="STRING" id="1293.SH09_15495"/>
<proteinExistence type="inferred from homology"/>
<evidence type="ECO:0000256" key="8">
    <source>
        <dbReference type="ARBA" id="ARBA00023277"/>
    </source>
</evidence>
<dbReference type="EMBL" id="UHDK01000001">
    <property type="protein sequence ID" value="SUM35259.1"/>
    <property type="molecule type" value="Genomic_DNA"/>
</dbReference>
<dbReference type="GO" id="GO:0042732">
    <property type="term" value="P:D-xylose metabolic process"/>
    <property type="evidence" value="ECO:0007669"/>
    <property type="project" value="UniProtKB-KW"/>
</dbReference>
<evidence type="ECO:0000256" key="10">
    <source>
        <dbReference type="RuleBase" id="RU000609"/>
    </source>
</evidence>
<dbReference type="EC" id="5.3.1.5" evidence="3 10"/>
<dbReference type="GO" id="GO:0046872">
    <property type="term" value="F:metal ion binding"/>
    <property type="evidence" value="ECO:0007669"/>
    <property type="project" value="UniProtKB-KW"/>
</dbReference>
<evidence type="ECO:0000256" key="11">
    <source>
        <dbReference type="RuleBase" id="RU000610"/>
    </source>
</evidence>
<evidence type="ECO:0000256" key="7">
    <source>
        <dbReference type="ARBA" id="ARBA00023235"/>
    </source>
</evidence>
<evidence type="ECO:0000256" key="9">
    <source>
        <dbReference type="ARBA" id="ARBA00033659"/>
    </source>
</evidence>
<evidence type="ECO:0000256" key="2">
    <source>
        <dbReference type="ARBA" id="ARBA00011881"/>
    </source>
</evidence>
<keyword evidence="5 10" id="KW-0859">Xylose metabolism</keyword>
<evidence type="ECO:0000256" key="3">
    <source>
        <dbReference type="ARBA" id="ARBA00011958"/>
    </source>
</evidence>
<keyword evidence="8 10" id="KW-0119">Carbohydrate metabolism</keyword>
<dbReference type="PRINTS" id="PR00688">
    <property type="entry name" value="XYLOSISMRASE"/>
</dbReference>
<dbReference type="GO" id="GO:0005737">
    <property type="term" value="C:cytoplasm"/>
    <property type="evidence" value="ECO:0007669"/>
    <property type="project" value="UniProtKB-SubCell"/>
</dbReference>
<organism evidence="12 13">
    <name type="scientific">Staphylococcus gallinarum</name>
    <dbReference type="NCBI Taxonomy" id="1293"/>
    <lineage>
        <taxon>Bacteria</taxon>
        <taxon>Bacillati</taxon>
        <taxon>Bacillota</taxon>
        <taxon>Bacilli</taxon>
        <taxon>Bacillales</taxon>
        <taxon>Staphylococcaceae</taxon>
        <taxon>Staphylococcus</taxon>
    </lineage>
</organism>
<keyword evidence="6 10" id="KW-0479">Metal-binding</keyword>
<gene>
    <name evidence="12" type="primary">xylA_1</name>
    <name evidence="12" type="ORF">NCTC12195_04789</name>
</gene>
<comment type="catalytic activity">
    <reaction evidence="9 10">
        <text>alpha-D-xylose = alpha-D-xylulofuranose</text>
        <dbReference type="Rhea" id="RHEA:22816"/>
        <dbReference type="ChEBI" id="CHEBI:28518"/>
        <dbReference type="ChEBI" id="CHEBI:188998"/>
        <dbReference type="EC" id="5.3.1.5"/>
    </reaction>
</comment>
<dbReference type="InterPro" id="IPR036237">
    <property type="entry name" value="Xyl_isomerase-like_sf"/>
</dbReference>
<sequence>MHFLQKYNLDHVFKFNIEANHATLAGHSFQHELRYARDNQLLGSVDANQGHPQLGWDTDEFPTDVYDTTLAMYEILKNGGLTPGGLNFDAKPRRTSFKQEDLVLTHIAGMDAFALGLRVAHQMIEDNFFENIVSEKYASYQSGIGQKILNGEVTFKELEKYALTLTEITNESDHLEVIKSQINQYILNINSKG</sequence>
<accession>A0A380FNR7</accession>
<dbReference type="PANTHER" id="PTHR48408">
    <property type="match status" value="1"/>
</dbReference>
<protein>
    <recommendedName>
        <fullName evidence="4 10">Xylose isomerase</fullName>
        <ecNumber evidence="3 10">5.3.1.5</ecNumber>
    </recommendedName>
</protein>
<reference evidence="12 13" key="1">
    <citation type="submission" date="2018-06" db="EMBL/GenBank/DDBJ databases">
        <authorList>
            <consortium name="Pathogen Informatics"/>
            <person name="Doyle S."/>
        </authorList>
    </citation>
    <scope>NUCLEOTIDE SEQUENCE [LARGE SCALE GENOMIC DNA]</scope>
    <source>
        <strain evidence="12 13">NCTC12195</strain>
    </source>
</reference>
<dbReference type="AlphaFoldDB" id="A0A380FNR7"/>
<evidence type="ECO:0000313" key="12">
    <source>
        <dbReference type="EMBL" id="SUM35259.1"/>
    </source>
</evidence>
<evidence type="ECO:0000256" key="6">
    <source>
        <dbReference type="ARBA" id="ARBA00022723"/>
    </source>
</evidence>
<dbReference type="Proteomes" id="UP000255277">
    <property type="component" value="Unassembled WGS sequence"/>
</dbReference>